<dbReference type="PIRSF" id="PIRSF002849">
    <property type="entry name" value="AAA_ATPase_chaperone_MoxR_prd"/>
    <property type="match status" value="1"/>
</dbReference>
<feature type="domain" description="AAA+ ATPase" evidence="1">
    <location>
        <begin position="49"/>
        <end position="194"/>
    </location>
</feature>
<dbReference type="SMART" id="SM00382">
    <property type="entry name" value="AAA"/>
    <property type="match status" value="1"/>
</dbReference>
<dbReference type="RefSeq" id="WP_274150593.1">
    <property type="nucleotide sequence ID" value="NZ_CP117811.1"/>
</dbReference>
<dbReference type="Gene3D" id="3.40.50.300">
    <property type="entry name" value="P-loop containing nucleotide triphosphate hydrolases"/>
    <property type="match status" value="1"/>
</dbReference>
<dbReference type="InterPro" id="IPR003593">
    <property type="entry name" value="AAA+_ATPase"/>
</dbReference>
<reference evidence="2 3" key="1">
    <citation type="submission" date="2023-02" db="EMBL/GenBank/DDBJ databases">
        <title>Genome sequence of Lentisphaera profundi SAORIC-696.</title>
        <authorList>
            <person name="Kim e."/>
            <person name="Cho J.-C."/>
            <person name="Choi A."/>
            <person name="Kang I."/>
        </authorList>
    </citation>
    <scope>NUCLEOTIDE SEQUENCE [LARGE SCALE GENOMIC DNA]</scope>
    <source>
        <strain evidence="2 3">SAORIC-696</strain>
    </source>
</reference>
<dbReference type="InterPro" id="IPR027417">
    <property type="entry name" value="P-loop_NTPase"/>
</dbReference>
<evidence type="ECO:0000259" key="1">
    <source>
        <dbReference type="SMART" id="SM00382"/>
    </source>
</evidence>
<dbReference type="CDD" id="cd00009">
    <property type="entry name" value="AAA"/>
    <property type="match status" value="1"/>
</dbReference>
<dbReference type="InterPro" id="IPR050764">
    <property type="entry name" value="CbbQ/NirQ/NorQ/GpvN"/>
</dbReference>
<name>A0ABY7VQQ0_9BACT</name>
<sequence length="337" mass="37336">MSEVLTSTSNDIELVEEIGHAYARMKKEIHKKIVGQDEVVNNLLVSIFAGGHVLLVGVPGLAKTLLVTSLCEALDLDFKRIQFTPDLMPSDIVGTEVIQDDPVTKERMFKFMAGPIFSNIILADEINRTPPKTQAALLEAMQEKQVSIGGKVYPLAKPFFVIATQNPIDQEGTYPLPEAQQDRFLFNLFVDYPEDEEEMEIVRMVTSGTFEEIESAISGEDILRYQQIIKKAPVAEHVLRYAINLVRATRHTKPEATDFVRKWMAFGAGPRASLSLISAAKSRAILNGNYHVSTEDVAAVAIPVLRHRIAPNFAAMAEGINSVDIINHLLETIPQNA</sequence>
<evidence type="ECO:0000313" key="2">
    <source>
        <dbReference type="EMBL" id="WDE96528.1"/>
    </source>
</evidence>
<gene>
    <name evidence="2" type="ORF">PQO03_00925</name>
</gene>
<dbReference type="Proteomes" id="UP001214250">
    <property type="component" value="Chromosome 1"/>
</dbReference>
<dbReference type="Pfam" id="PF17863">
    <property type="entry name" value="AAA_lid_2"/>
    <property type="match status" value="1"/>
</dbReference>
<dbReference type="InterPro" id="IPR011703">
    <property type="entry name" value="ATPase_AAA-3"/>
</dbReference>
<dbReference type="PANTHER" id="PTHR42759:SF1">
    <property type="entry name" value="MAGNESIUM-CHELATASE SUBUNIT CHLD"/>
    <property type="match status" value="1"/>
</dbReference>
<organism evidence="2 3">
    <name type="scientific">Lentisphaera profundi</name>
    <dbReference type="NCBI Taxonomy" id="1658616"/>
    <lineage>
        <taxon>Bacteria</taxon>
        <taxon>Pseudomonadati</taxon>
        <taxon>Lentisphaerota</taxon>
        <taxon>Lentisphaeria</taxon>
        <taxon>Lentisphaerales</taxon>
        <taxon>Lentisphaeraceae</taxon>
        <taxon>Lentisphaera</taxon>
    </lineage>
</organism>
<dbReference type="PANTHER" id="PTHR42759">
    <property type="entry name" value="MOXR FAMILY PROTEIN"/>
    <property type="match status" value="1"/>
</dbReference>
<keyword evidence="3" id="KW-1185">Reference proteome</keyword>
<protein>
    <submittedName>
        <fullName evidence="2">MoxR family ATPase</fullName>
    </submittedName>
</protein>
<evidence type="ECO:0000313" key="3">
    <source>
        <dbReference type="Proteomes" id="UP001214250"/>
    </source>
</evidence>
<dbReference type="EMBL" id="CP117811">
    <property type="protein sequence ID" value="WDE96528.1"/>
    <property type="molecule type" value="Genomic_DNA"/>
</dbReference>
<dbReference type="SUPFAM" id="SSF52540">
    <property type="entry name" value="P-loop containing nucleoside triphosphate hydrolases"/>
    <property type="match status" value="1"/>
</dbReference>
<proteinExistence type="predicted"/>
<accession>A0ABY7VQQ0</accession>
<dbReference type="Gene3D" id="1.10.8.80">
    <property type="entry name" value="Magnesium chelatase subunit I, C-Terminal domain"/>
    <property type="match status" value="1"/>
</dbReference>
<dbReference type="Pfam" id="PF07726">
    <property type="entry name" value="AAA_3"/>
    <property type="match status" value="1"/>
</dbReference>
<dbReference type="InterPro" id="IPR041628">
    <property type="entry name" value="ChlI/MoxR_AAA_lid"/>
</dbReference>